<dbReference type="OrthoDB" id="9803988at2"/>
<dbReference type="GO" id="GO:0030288">
    <property type="term" value="C:outer membrane-bounded periplasmic space"/>
    <property type="evidence" value="ECO:0007669"/>
    <property type="project" value="UniProtKB-ARBA"/>
</dbReference>
<sequence>MNNYIKHLAEYAASGRLSRRAFLGRASALGFGAVAANSLLGRAVQAAGPVKGGTLKMGLAAGQSTDSLDPALAANTVTFQVQRTWGEALLEVNPDGTLLPRLAESFGSSKDAKTWTFKIRKGVEFHNGKTLSADDVRETLLRHSDADSKSGALGVMRGIDAIKVDGDEVIVTLKDANADLPYLMSDFHLMIQPGGGREDPTAAIGTNAYKLVDHEAGVRYAFERNPNYWDAERGHFETIEMAVINDDTARNSTLQSGQVHIVNRVSPKVAGLLARAPGISVEHVAGRGHYVFIMQCDAAPFESRELRNALKYAVNREEMVDKILRGYGSVGNDFPINKTYPLFDESIPQRTYDPEKAAELYKKSGHDGSPIVLRVADAAFPGAIDAAQLFQQSAKAAGIPLQIKREPDDGYWSDVWNKKPFCASYWDGRPVQDQMYSTAYLSSADWNDTHFKNEKFDKMLFQAKGELDQDKRKKLYSEMAYLVRDEGGLICPMFNDFIEGVSDKVQGWEKNGVLQLMNGLVPVKCWFG</sequence>
<dbReference type="InterPro" id="IPR006311">
    <property type="entry name" value="TAT_signal"/>
</dbReference>
<dbReference type="Pfam" id="PF00496">
    <property type="entry name" value="SBP_bac_5"/>
    <property type="match status" value="1"/>
</dbReference>
<dbReference type="PROSITE" id="PS51318">
    <property type="entry name" value="TAT"/>
    <property type="match status" value="1"/>
</dbReference>
<keyword evidence="4" id="KW-0732">Signal</keyword>
<evidence type="ECO:0000256" key="3">
    <source>
        <dbReference type="ARBA" id="ARBA00022448"/>
    </source>
</evidence>
<dbReference type="PIRSF" id="PIRSF002741">
    <property type="entry name" value="MppA"/>
    <property type="match status" value="1"/>
</dbReference>
<dbReference type="Gene3D" id="3.10.105.10">
    <property type="entry name" value="Dipeptide-binding Protein, Domain 3"/>
    <property type="match status" value="1"/>
</dbReference>
<dbReference type="EMBL" id="QAYG01000014">
    <property type="protein sequence ID" value="PTW54368.1"/>
    <property type="molecule type" value="Genomic_DNA"/>
</dbReference>
<dbReference type="InterPro" id="IPR000914">
    <property type="entry name" value="SBP_5_dom"/>
</dbReference>
<dbReference type="GO" id="GO:0043190">
    <property type="term" value="C:ATP-binding cassette (ABC) transporter complex"/>
    <property type="evidence" value="ECO:0007669"/>
    <property type="project" value="InterPro"/>
</dbReference>
<comment type="subcellular location">
    <subcellularLocation>
        <location evidence="1">Periplasm</location>
    </subcellularLocation>
</comment>
<keyword evidence="3" id="KW-0813">Transport</keyword>
<feature type="domain" description="Solute-binding protein family 5" evidence="5">
    <location>
        <begin position="98"/>
        <end position="447"/>
    </location>
</feature>
<dbReference type="InterPro" id="IPR039424">
    <property type="entry name" value="SBP_5"/>
</dbReference>
<gene>
    <name evidence="6" type="ORF">C8N35_11449</name>
</gene>
<evidence type="ECO:0000313" key="6">
    <source>
        <dbReference type="EMBL" id="PTW54368.1"/>
    </source>
</evidence>
<dbReference type="AlphaFoldDB" id="A0A2T5US89"/>
<dbReference type="RefSeq" id="WP_107991989.1">
    <property type="nucleotide sequence ID" value="NZ_QAYG01000014.1"/>
</dbReference>
<dbReference type="PANTHER" id="PTHR30290">
    <property type="entry name" value="PERIPLASMIC BINDING COMPONENT OF ABC TRANSPORTER"/>
    <property type="match status" value="1"/>
</dbReference>
<evidence type="ECO:0000256" key="1">
    <source>
        <dbReference type="ARBA" id="ARBA00004418"/>
    </source>
</evidence>
<proteinExistence type="inferred from homology"/>
<organism evidence="6 7">
    <name type="scientific">Breoghania corrubedonensis</name>
    <dbReference type="NCBI Taxonomy" id="665038"/>
    <lineage>
        <taxon>Bacteria</taxon>
        <taxon>Pseudomonadati</taxon>
        <taxon>Pseudomonadota</taxon>
        <taxon>Alphaproteobacteria</taxon>
        <taxon>Hyphomicrobiales</taxon>
        <taxon>Stappiaceae</taxon>
        <taxon>Breoghania</taxon>
    </lineage>
</organism>
<evidence type="ECO:0000256" key="4">
    <source>
        <dbReference type="ARBA" id="ARBA00022729"/>
    </source>
</evidence>
<evidence type="ECO:0000259" key="5">
    <source>
        <dbReference type="Pfam" id="PF00496"/>
    </source>
</evidence>
<dbReference type="Proteomes" id="UP000244081">
    <property type="component" value="Unassembled WGS sequence"/>
</dbReference>
<dbReference type="PANTHER" id="PTHR30290:SF10">
    <property type="entry name" value="PERIPLASMIC OLIGOPEPTIDE-BINDING PROTEIN-RELATED"/>
    <property type="match status" value="1"/>
</dbReference>
<comment type="caution">
    <text evidence="6">The sequence shown here is derived from an EMBL/GenBank/DDBJ whole genome shotgun (WGS) entry which is preliminary data.</text>
</comment>
<dbReference type="CDD" id="cd08503">
    <property type="entry name" value="PBP2_NikA_DppA_OppA_like_17"/>
    <property type="match status" value="1"/>
</dbReference>
<evidence type="ECO:0000256" key="2">
    <source>
        <dbReference type="ARBA" id="ARBA00005695"/>
    </source>
</evidence>
<name>A0A2T5US89_9HYPH</name>
<dbReference type="InterPro" id="IPR030678">
    <property type="entry name" value="Peptide/Ni-bd"/>
</dbReference>
<protein>
    <submittedName>
        <fullName evidence="6">Peptide/nickel transport system substrate-binding protein</fullName>
    </submittedName>
</protein>
<dbReference type="Gene3D" id="3.90.76.10">
    <property type="entry name" value="Dipeptide-binding Protein, Domain 1"/>
    <property type="match status" value="1"/>
</dbReference>
<comment type="similarity">
    <text evidence="2">Belongs to the bacterial solute-binding protein 5 family.</text>
</comment>
<dbReference type="GO" id="GO:0015833">
    <property type="term" value="P:peptide transport"/>
    <property type="evidence" value="ECO:0007669"/>
    <property type="project" value="TreeGrafter"/>
</dbReference>
<accession>A0A2T5US89</accession>
<dbReference type="GO" id="GO:1904680">
    <property type="term" value="F:peptide transmembrane transporter activity"/>
    <property type="evidence" value="ECO:0007669"/>
    <property type="project" value="TreeGrafter"/>
</dbReference>
<keyword evidence="7" id="KW-1185">Reference proteome</keyword>
<evidence type="ECO:0000313" key="7">
    <source>
        <dbReference type="Proteomes" id="UP000244081"/>
    </source>
</evidence>
<dbReference type="SUPFAM" id="SSF53850">
    <property type="entry name" value="Periplasmic binding protein-like II"/>
    <property type="match status" value="1"/>
</dbReference>
<reference evidence="6 7" key="1">
    <citation type="submission" date="2018-04" db="EMBL/GenBank/DDBJ databases">
        <title>Genomic Encyclopedia of Archaeal and Bacterial Type Strains, Phase II (KMG-II): from individual species to whole genera.</title>
        <authorList>
            <person name="Goeker M."/>
        </authorList>
    </citation>
    <scope>NUCLEOTIDE SEQUENCE [LARGE SCALE GENOMIC DNA]</scope>
    <source>
        <strain evidence="6 7">DSM 23382</strain>
    </source>
</reference>
<dbReference type="Gene3D" id="3.40.190.10">
    <property type="entry name" value="Periplasmic binding protein-like II"/>
    <property type="match status" value="1"/>
</dbReference>